<feature type="chain" id="PRO_5002133524" evidence="2">
    <location>
        <begin position="25"/>
        <end position="148"/>
    </location>
</feature>
<keyword evidence="2" id="KW-0732">Signal</keyword>
<dbReference type="EMBL" id="JSVC01000001">
    <property type="protein sequence ID" value="KIC96390.1"/>
    <property type="molecule type" value="Genomic_DNA"/>
</dbReference>
<dbReference type="STRING" id="1349421.OI18_01165"/>
<gene>
    <name evidence="3" type="ORF">OI18_01165</name>
</gene>
<reference evidence="3 4" key="1">
    <citation type="submission" date="2014-11" db="EMBL/GenBank/DDBJ databases">
        <title>Genome sequence of Flavihumibacter solisilvae 3-3.</title>
        <authorList>
            <person name="Zhou G."/>
            <person name="Li M."/>
            <person name="Wang G."/>
        </authorList>
    </citation>
    <scope>NUCLEOTIDE SEQUENCE [LARGE SCALE GENOMIC DNA]</scope>
    <source>
        <strain evidence="3 4">3-3</strain>
    </source>
</reference>
<evidence type="ECO:0000256" key="1">
    <source>
        <dbReference type="SAM" id="MobiDB-lite"/>
    </source>
</evidence>
<dbReference type="Proteomes" id="UP000031408">
    <property type="component" value="Unassembled WGS sequence"/>
</dbReference>
<evidence type="ECO:0000313" key="4">
    <source>
        <dbReference type="Proteomes" id="UP000031408"/>
    </source>
</evidence>
<feature type="signal peptide" evidence="2">
    <location>
        <begin position="1"/>
        <end position="24"/>
    </location>
</feature>
<protein>
    <submittedName>
        <fullName evidence="3">Uncharacterized protein</fullName>
    </submittedName>
</protein>
<proteinExistence type="predicted"/>
<accession>A0A0C1IQ95</accession>
<feature type="compositionally biased region" description="Basic and acidic residues" evidence="1">
    <location>
        <begin position="72"/>
        <end position="81"/>
    </location>
</feature>
<dbReference type="AlphaFoldDB" id="A0A0C1IQ95"/>
<evidence type="ECO:0000313" key="3">
    <source>
        <dbReference type="EMBL" id="KIC96390.1"/>
    </source>
</evidence>
<feature type="region of interest" description="Disordered" evidence="1">
    <location>
        <begin position="53"/>
        <end position="87"/>
    </location>
</feature>
<comment type="caution">
    <text evidence="3">The sequence shown here is derived from an EMBL/GenBank/DDBJ whole genome shotgun (WGS) entry which is preliminary data.</text>
</comment>
<name>A0A0C1IQ95_9BACT</name>
<organism evidence="3 4">
    <name type="scientific">Flavihumibacter solisilvae</name>
    <dbReference type="NCBI Taxonomy" id="1349421"/>
    <lineage>
        <taxon>Bacteria</taxon>
        <taxon>Pseudomonadati</taxon>
        <taxon>Bacteroidota</taxon>
        <taxon>Chitinophagia</taxon>
        <taxon>Chitinophagales</taxon>
        <taxon>Chitinophagaceae</taxon>
        <taxon>Flavihumibacter</taxon>
    </lineage>
</organism>
<keyword evidence="4" id="KW-1185">Reference proteome</keyword>
<evidence type="ECO:0000256" key="2">
    <source>
        <dbReference type="SAM" id="SignalP"/>
    </source>
</evidence>
<sequence>MKTTNMKKVFFISASLLFTAVCFAQSATSSAALKSETTVSADASPAVNKANESLTNAKQRTRKARKQAAQEVTEKGKDVKQQLDNTKIDAGVNVESSAASNNTAAGTKTAVRVNSQAIAPVPAVKTPAVCVRPIRARVTGNAGLNINK</sequence>